<dbReference type="PANTHER" id="PTHR48111:SF22">
    <property type="entry name" value="REGULATOR OF RPOS"/>
    <property type="match status" value="1"/>
</dbReference>
<evidence type="ECO:0000256" key="1">
    <source>
        <dbReference type="ARBA" id="ARBA00022553"/>
    </source>
</evidence>
<gene>
    <name evidence="10" type="ORF">CLV98_101769</name>
</gene>
<keyword evidence="11" id="KW-1185">Reference proteome</keyword>
<dbReference type="Gene3D" id="6.10.250.690">
    <property type="match status" value="1"/>
</dbReference>
<dbReference type="Pfam" id="PF00486">
    <property type="entry name" value="Trans_reg_C"/>
    <property type="match status" value="1"/>
</dbReference>
<dbReference type="Gene3D" id="1.10.10.10">
    <property type="entry name" value="Winged helix-like DNA-binding domain superfamily/Winged helix DNA-binding domain"/>
    <property type="match status" value="1"/>
</dbReference>
<sequence>MEALNMTKILLLEDDTILSQEILTFLKSKNFECDAVYNGDIFFRQIHKKPYGLYLLDINVPGMHGLEVCQKIRDTDRVSPILMLTAYGELQDKLDAFRNGADDYLVKPFHIEELYIRILALLRRSSIPQESEQTIRILDLEINVSEMKVTRNHQPIELTPKEYQLLLLLAKAKGRTLSKQTIAEQIWDIHFDTNLNTIEVYINFLRKKVDKEHAQKLIHTRPGYGYYLQAD</sequence>
<feature type="domain" description="Response regulatory" evidence="8">
    <location>
        <begin position="8"/>
        <end position="122"/>
    </location>
</feature>
<dbReference type="PANTHER" id="PTHR48111">
    <property type="entry name" value="REGULATOR OF RPOS"/>
    <property type="match status" value="1"/>
</dbReference>
<keyword evidence="4 7" id="KW-0238">DNA-binding</keyword>
<name>A0A316ATF9_9BACT</name>
<proteinExistence type="predicted"/>
<evidence type="ECO:0000313" key="10">
    <source>
        <dbReference type="EMBL" id="PWJ60584.1"/>
    </source>
</evidence>
<feature type="domain" description="OmpR/PhoB-type" evidence="9">
    <location>
        <begin position="132"/>
        <end position="230"/>
    </location>
</feature>
<evidence type="ECO:0000256" key="7">
    <source>
        <dbReference type="PROSITE-ProRule" id="PRU01091"/>
    </source>
</evidence>
<dbReference type="PROSITE" id="PS51755">
    <property type="entry name" value="OMPR_PHOB"/>
    <property type="match status" value="1"/>
</dbReference>
<dbReference type="Pfam" id="PF00072">
    <property type="entry name" value="Response_reg"/>
    <property type="match status" value="1"/>
</dbReference>
<dbReference type="GO" id="GO:0000976">
    <property type="term" value="F:transcription cis-regulatory region binding"/>
    <property type="evidence" value="ECO:0007669"/>
    <property type="project" value="TreeGrafter"/>
</dbReference>
<dbReference type="GO" id="GO:0005829">
    <property type="term" value="C:cytosol"/>
    <property type="evidence" value="ECO:0007669"/>
    <property type="project" value="TreeGrafter"/>
</dbReference>
<evidence type="ECO:0000256" key="5">
    <source>
        <dbReference type="ARBA" id="ARBA00023163"/>
    </source>
</evidence>
<feature type="modified residue" description="4-aspartylphosphate" evidence="6">
    <location>
        <position position="57"/>
    </location>
</feature>
<organism evidence="10 11">
    <name type="scientific">Dyadobacter jejuensis</name>
    <dbReference type="NCBI Taxonomy" id="1082580"/>
    <lineage>
        <taxon>Bacteria</taxon>
        <taxon>Pseudomonadati</taxon>
        <taxon>Bacteroidota</taxon>
        <taxon>Cytophagia</taxon>
        <taxon>Cytophagales</taxon>
        <taxon>Spirosomataceae</taxon>
        <taxon>Dyadobacter</taxon>
    </lineage>
</organism>
<protein>
    <submittedName>
        <fullName evidence="10">DNA-binding response OmpR family regulator</fullName>
    </submittedName>
</protein>
<dbReference type="AlphaFoldDB" id="A0A316ATF9"/>
<evidence type="ECO:0000259" key="8">
    <source>
        <dbReference type="PROSITE" id="PS50110"/>
    </source>
</evidence>
<keyword evidence="1 6" id="KW-0597">Phosphoprotein</keyword>
<keyword evidence="3" id="KW-0805">Transcription regulation</keyword>
<feature type="DNA-binding region" description="OmpR/PhoB-type" evidence="7">
    <location>
        <begin position="132"/>
        <end position="230"/>
    </location>
</feature>
<dbReference type="GO" id="GO:0006355">
    <property type="term" value="P:regulation of DNA-templated transcription"/>
    <property type="evidence" value="ECO:0007669"/>
    <property type="project" value="InterPro"/>
</dbReference>
<dbReference type="Proteomes" id="UP000245880">
    <property type="component" value="Unassembled WGS sequence"/>
</dbReference>
<dbReference type="InterPro" id="IPR036388">
    <property type="entry name" value="WH-like_DNA-bd_sf"/>
</dbReference>
<dbReference type="InterPro" id="IPR039420">
    <property type="entry name" value="WalR-like"/>
</dbReference>
<evidence type="ECO:0000256" key="4">
    <source>
        <dbReference type="ARBA" id="ARBA00023125"/>
    </source>
</evidence>
<accession>A0A316ATF9</accession>
<dbReference type="CDD" id="cd00383">
    <property type="entry name" value="trans_reg_C"/>
    <property type="match status" value="1"/>
</dbReference>
<dbReference type="SMART" id="SM00448">
    <property type="entry name" value="REC"/>
    <property type="match status" value="1"/>
</dbReference>
<comment type="caution">
    <text evidence="10">The sequence shown here is derived from an EMBL/GenBank/DDBJ whole genome shotgun (WGS) entry which is preliminary data.</text>
</comment>
<evidence type="ECO:0000259" key="9">
    <source>
        <dbReference type="PROSITE" id="PS51755"/>
    </source>
</evidence>
<evidence type="ECO:0000256" key="2">
    <source>
        <dbReference type="ARBA" id="ARBA00023012"/>
    </source>
</evidence>
<keyword evidence="5" id="KW-0804">Transcription</keyword>
<dbReference type="PROSITE" id="PS50110">
    <property type="entry name" value="RESPONSE_REGULATORY"/>
    <property type="match status" value="1"/>
</dbReference>
<evidence type="ECO:0000313" key="11">
    <source>
        <dbReference type="Proteomes" id="UP000245880"/>
    </source>
</evidence>
<dbReference type="SUPFAM" id="SSF52172">
    <property type="entry name" value="CheY-like"/>
    <property type="match status" value="1"/>
</dbReference>
<evidence type="ECO:0000256" key="6">
    <source>
        <dbReference type="PROSITE-ProRule" id="PRU00169"/>
    </source>
</evidence>
<keyword evidence="2" id="KW-0902">Two-component regulatory system</keyword>
<reference evidence="10 11" key="1">
    <citation type="submission" date="2018-03" db="EMBL/GenBank/DDBJ databases">
        <title>Genomic Encyclopedia of Archaeal and Bacterial Type Strains, Phase II (KMG-II): from individual species to whole genera.</title>
        <authorList>
            <person name="Goeker M."/>
        </authorList>
    </citation>
    <scope>NUCLEOTIDE SEQUENCE [LARGE SCALE GENOMIC DNA]</scope>
    <source>
        <strain evidence="10 11">DSM 100346</strain>
    </source>
</reference>
<dbReference type="GO" id="GO:0032993">
    <property type="term" value="C:protein-DNA complex"/>
    <property type="evidence" value="ECO:0007669"/>
    <property type="project" value="TreeGrafter"/>
</dbReference>
<dbReference type="InterPro" id="IPR011006">
    <property type="entry name" value="CheY-like_superfamily"/>
</dbReference>
<dbReference type="EMBL" id="QGDT01000001">
    <property type="protein sequence ID" value="PWJ60584.1"/>
    <property type="molecule type" value="Genomic_DNA"/>
</dbReference>
<dbReference type="InterPro" id="IPR001789">
    <property type="entry name" value="Sig_transdc_resp-reg_receiver"/>
</dbReference>
<dbReference type="SMART" id="SM00862">
    <property type="entry name" value="Trans_reg_C"/>
    <property type="match status" value="1"/>
</dbReference>
<dbReference type="FunFam" id="1.10.10.10:FF:000005">
    <property type="entry name" value="Two-component system response regulator"/>
    <property type="match status" value="1"/>
</dbReference>
<dbReference type="InterPro" id="IPR001867">
    <property type="entry name" value="OmpR/PhoB-type_DNA-bd"/>
</dbReference>
<dbReference type="Gene3D" id="3.40.50.2300">
    <property type="match status" value="1"/>
</dbReference>
<evidence type="ECO:0000256" key="3">
    <source>
        <dbReference type="ARBA" id="ARBA00023015"/>
    </source>
</evidence>
<dbReference type="GO" id="GO:0000156">
    <property type="term" value="F:phosphorelay response regulator activity"/>
    <property type="evidence" value="ECO:0007669"/>
    <property type="project" value="TreeGrafter"/>
</dbReference>